<dbReference type="HAMAP" id="MF_00570">
    <property type="entry name" value="NAPRTase"/>
    <property type="match status" value="1"/>
</dbReference>
<comment type="caution">
    <text evidence="11">The sequence shown here is derived from an EMBL/GenBank/DDBJ whole genome shotgun (WGS) entry which is preliminary data.</text>
</comment>
<evidence type="ECO:0000259" key="9">
    <source>
        <dbReference type="Pfam" id="PF04095"/>
    </source>
</evidence>
<keyword evidence="6 7" id="KW-0662">Pyridine nucleotide biosynthesis</keyword>
<organism evidence="11 12">
    <name type="scientific">Porphyromonas catoniae F0037</name>
    <dbReference type="NCBI Taxonomy" id="1127696"/>
    <lineage>
        <taxon>Bacteria</taxon>
        <taxon>Pseudomonadati</taxon>
        <taxon>Bacteroidota</taxon>
        <taxon>Bacteroidia</taxon>
        <taxon>Bacteroidales</taxon>
        <taxon>Porphyromonadaceae</taxon>
        <taxon>Porphyromonas</taxon>
    </lineage>
</organism>
<protein>
    <recommendedName>
        <fullName evidence="3 7">Nicotinate phosphoribosyltransferase</fullName>
        <shortName evidence="7">NAPRTase</shortName>
        <ecNumber evidence="3 7">6.3.4.21</ecNumber>
    </recommendedName>
</protein>
<accession>L1NA34</accession>
<dbReference type="GO" id="GO:0005829">
    <property type="term" value="C:cytosol"/>
    <property type="evidence" value="ECO:0007669"/>
    <property type="project" value="TreeGrafter"/>
</dbReference>
<dbReference type="SUPFAM" id="SSF51690">
    <property type="entry name" value="Nicotinate/Quinolinate PRTase C-terminal domain-like"/>
    <property type="match status" value="1"/>
</dbReference>
<evidence type="ECO:0000256" key="7">
    <source>
        <dbReference type="HAMAP-Rule" id="MF_00570"/>
    </source>
</evidence>
<dbReference type="PANTHER" id="PTHR11098">
    <property type="entry name" value="NICOTINATE PHOSPHORIBOSYLTRANSFERASE"/>
    <property type="match status" value="1"/>
</dbReference>
<evidence type="ECO:0000313" key="12">
    <source>
        <dbReference type="Proteomes" id="UP000010408"/>
    </source>
</evidence>
<dbReference type="PANTHER" id="PTHR11098:SF1">
    <property type="entry name" value="NICOTINATE PHOSPHORIBOSYLTRANSFERASE"/>
    <property type="match status" value="1"/>
</dbReference>
<comment type="PTM">
    <text evidence="7 8">Transiently phosphorylated on a His residue during the reaction cycle. Phosphorylation strongly increases the affinity for substrates and increases the rate of nicotinate D-ribonucleotide production. Dephosphorylation regenerates the low-affinity form of the enzyme, leading to product release.</text>
</comment>
<reference evidence="11 12" key="1">
    <citation type="submission" date="2012-05" db="EMBL/GenBank/DDBJ databases">
        <authorList>
            <person name="Weinstock G."/>
            <person name="Sodergren E."/>
            <person name="Lobos E.A."/>
            <person name="Fulton L."/>
            <person name="Fulton R."/>
            <person name="Courtney L."/>
            <person name="Fronick C."/>
            <person name="O'Laughlin M."/>
            <person name="Godfrey J."/>
            <person name="Wilson R.M."/>
            <person name="Miner T."/>
            <person name="Farmer C."/>
            <person name="Delehaunty K."/>
            <person name="Cordes M."/>
            <person name="Minx P."/>
            <person name="Tomlinson C."/>
            <person name="Chen J."/>
            <person name="Wollam A."/>
            <person name="Pepin K.H."/>
            <person name="Bhonagiri V."/>
            <person name="Zhang X."/>
            <person name="Suruliraj S."/>
            <person name="Warren W."/>
            <person name="Mitreva M."/>
            <person name="Mardis E.R."/>
            <person name="Wilson R.K."/>
        </authorList>
    </citation>
    <scope>NUCLEOTIDE SEQUENCE [LARGE SCALE GENOMIC DNA]</scope>
    <source>
        <strain evidence="11 12">F0037</strain>
    </source>
</reference>
<dbReference type="HOGENOM" id="CLU_030991_1_0_10"/>
<evidence type="ECO:0000256" key="6">
    <source>
        <dbReference type="ARBA" id="ARBA00022642"/>
    </source>
</evidence>
<comment type="pathway">
    <text evidence="1 7 8">Cofactor biosynthesis; NAD(+) biosynthesis; nicotinate D-ribonucleotide from nicotinate: step 1/1.</text>
</comment>
<dbReference type="PIRSF" id="PIRSF000484">
    <property type="entry name" value="NAPRT"/>
    <property type="match status" value="1"/>
</dbReference>
<dbReference type="PATRIC" id="fig|1127696.3.peg.1378"/>
<gene>
    <name evidence="7" type="primary">pncB</name>
    <name evidence="11" type="ORF">HMPREF9134_01527</name>
</gene>
<dbReference type="GO" id="GO:0004516">
    <property type="term" value="F:nicotinate phosphoribosyltransferase activity"/>
    <property type="evidence" value="ECO:0007669"/>
    <property type="project" value="UniProtKB-UniRule"/>
</dbReference>
<dbReference type="InterPro" id="IPR007229">
    <property type="entry name" value="Nic_PRibTrfase-Fam"/>
</dbReference>
<dbReference type="GO" id="GO:0016757">
    <property type="term" value="F:glycosyltransferase activity"/>
    <property type="evidence" value="ECO:0007669"/>
    <property type="project" value="UniProtKB-KW"/>
</dbReference>
<dbReference type="GO" id="GO:0034355">
    <property type="term" value="P:NAD+ biosynthetic process via the salvage pathway"/>
    <property type="evidence" value="ECO:0007669"/>
    <property type="project" value="TreeGrafter"/>
</dbReference>
<dbReference type="EMBL" id="AMEQ01000040">
    <property type="protein sequence ID" value="EKY00196.1"/>
    <property type="molecule type" value="Genomic_DNA"/>
</dbReference>
<dbReference type="SUPFAM" id="SSF54675">
    <property type="entry name" value="Nicotinate/Quinolinate PRTase N-terminal domain-like"/>
    <property type="match status" value="1"/>
</dbReference>
<evidence type="ECO:0000256" key="2">
    <source>
        <dbReference type="ARBA" id="ARBA00010897"/>
    </source>
</evidence>
<dbReference type="Pfam" id="PF17767">
    <property type="entry name" value="NAPRTase_N"/>
    <property type="match status" value="1"/>
</dbReference>
<sequence length="408" mass="47133">MTEEYSTSHKCYIMTIIRSILDTDLYKFTTSYAYSKLYPRAYGQFRFIDRGKTVYPKGFAEALREEVRKMSELALTRDEALFLSHELPYLPPTYIDFVKGFRYDPEEVTITQDEEGHLSIVAEGLLYRVTLWETPLLALVSELYYKVKGIQPDMQYAEEAIIRKARKMTEAGIVFSMFGMRRRFSADVEDRMTQLLKEHSGTNFYGTSNVYFAFKHQLRVSGTHPHEWIQFHGAMFGYKMANYMAMEDWINVYDGDLGTVLTDTYTTDVFMRNFSKKHAMLFTSLRHDSGDPLLFTDKAIARYKELRVDPTIKYIIFSDGLDPERAIEIADYCKGRIGATFGIGTNLSNDVGNDVRPLNIVMKLWKCKMTEKERWHPCIKLSDVDGKHTGEPAEIRLAQETLGLTVDA</sequence>
<evidence type="ECO:0000259" key="10">
    <source>
        <dbReference type="Pfam" id="PF17767"/>
    </source>
</evidence>
<keyword evidence="11" id="KW-0808">Transferase</keyword>
<keyword evidence="4 7" id="KW-0597">Phosphoprotein</keyword>
<comment type="similarity">
    <text evidence="2 7 8">Belongs to the NAPRTase family.</text>
</comment>
<name>L1NA34_9PORP</name>
<comment type="function">
    <text evidence="7 8">Catalyzes the synthesis of beta-nicotinate D-ribonucleotide from nicotinate and 5-phospho-D-ribose 1-phosphate at the expense of ATP.</text>
</comment>
<evidence type="ECO:0000256" key="8">
    <source>
        <dbReference type="RuleBase" id="RU003838"/>
    </source>
</evidence>
<dbReference type="InterPro" id="IPR006406">
    <property type="entry name" value="Nic_PRibTrfase"/>
</dbReference>
<feature type="domain" description="Nicotinate phosphoribosyltransferase N-terminal" evidence="10">
    <location>
        <begin position="21"/>
        <end position="141"/>
    </location>
</feature>
<dbReference type="EC" id="6.3.4.21" evidence="3 7"/>
<dbReference type="eggNOG" id="COG1488">
    <property type="taxonomic scope" value="Bacteria"/>
</dbReference>
<dbReference type="AlphaFoldDB" id="L1NA34"/>
<evidence type="ECO:0000256" key="3">
    <source>
        <dbReference type="ARBA" id="ARBA00013236"/>
    </source>
</evidence>
<keyword evidence="11" id="KW-0328">Glycosyltransferase</keyword>
<evidence type="ECO:0000256" key="1">
    <source>
        <dbReference type="ARBA" id="ARBA00004952"/>
    </source>
</evidence>
<dbReference type="Proteomes" id="UP000010408">
    <property type="component" value="Unassembled WGS sequence"/>
</dbReference>
<evidence type="ECO:0000256" key="4">
    <source>
        <dbReference type="ARBA" id="ARBA00022553"/>
    </source>
</evidence>
<dbReference type="NCBIfam" id="TIGR01514">
    <property type="entry name" value="NAPRTase"/>
    <property type="match status" value="1"/>
</dbReference>
<comment type="catalytic activity">
    <reaction evidence="7 8">
        <text>5-phospho-alpha-D-ribose 1-diphosphate + nicotinate + ATP + H2O = nicotinate beta-D-ribonucleotide + ADP + phosphate + diphosphate</text>
        <dbReference type="Rhea" id="RHEA:36163"/>
        <dbReference type="ChEBI" id="CHEBI:15377"/>
        <dbReference type="ChEBI" id="CHEBI:30616"/>
        <dbReference type="ChEBI" id="CHEBI:32544"/>
        <dbReference type="ChEBI" id="CHEBI:33019"/>
        <dbReference type="ChEBI" id="CHEBI:43474"/>
        <dbReference type="ChEBI" id="CHEBI:57502"/>
        <dbReference type="ChEBI" id="CHEBI:58017"/>
        <dbReference type="ChEBI" id="CHEBI:456216"/>
        <dbReference type="EC" id="6.3.4.21"/>
    </reaction>
</comment>
<evidence type="ECO:0000313" key="11">
    <source>
        <dbReference type="EMBL" id="EKY00196.1"/>
    </source>
</evidence>
<dbReference type="UniPathway" id="UPA00253">
    <property type="reaction ID" value="UER00457"/>
</dbReference>
<proteinExistence type="inferred from homology"/>
<dbReference type="STRING" id="1127696.HMPREF9134_01527"/>
<dbReference type="Pfam" id="PF04095">
    <property type="entry name" value="NAPRTase"/>
    <property type="match status" value="1"/>
</dbReference>
<feature type="domain" description="Nicotinate/nicotinamide phosphoribosyltransferase" evidence="9">
    <location>
        <begin position="176"/>
        <end position="393"/>
    </location>
</feature>
<dbReference type="NCBIfam" id="NF003704">
    <property type="entry name" value="PRK05321.1"/>
    <property type="match status" value="1"/>
</dbReference>
<keyword evidence="5 7" id="KW-0436">Ligase</keyword>
<dbReference type="InterPro" id="IPR036068">
    <property type="entry name" value="Nicotinate_pribotase-like_C"/>
</dbReference>
<dbReference type="InterPro" id="IPR040727">
    <property type="entry name" value="NAPRTase_N"/>
</dbReference>
<evidence type="ECO:0000256" key="5">
    <source>
        <dbReference type="ARBA" id="ARBA00022598"/>
    </source>
</evidence>
<dbReference type="Gene3D" id="3.20.140.10">
    <property type="entry name" value="nicotinate phosphoribosyltransferase"/>
    <property type="match status" value="1"/>
</dbReference>
<feature type="modified residue" description="Phosphohistidine; by autocatalysis" evidence="7">
    <location>
        <position position="226"/>
    </location>
</feature>
<dbReference type="InterPro" id="IPR041525">
    <property type="entry name" value="N/Namide_PRibTrfase"/>
</dbReference>